<keyword evidence="6" id="KW-0560">Oxidoreductase</keyword>
<organism evidence="10 11">
    <name type="scientific">Aspergillus chevalieri</name>
    <name type="common">Eurotium chevalieri</name>
    <dbReference type="NCBI Taxonomy" id="182096"/>
    <lineage>
        <taxon>Eukaryota</taxon>
        <taxon>Fungi</taxon>
        <taxon>Dikarya</taxon>
        <taxon>Ascomycota</taxon>
        <taxon>Pezizomycotina</taxon>
        <taxon>Eurotiomycetes</taxon>
        <taxon>Eurotiomycetidae</taxon>
        <taxon>Eurotiales</taxon>
        <taxon>Aspergillaceae</taxon>
        <taxon>Aspergillus</taxon>
        <taxon>Aspergillus subgen. Aspergillus</taxon>
    </lineage>
</organism>
<dbReference type="EC" id="1.5.1.3" evidence="2"/>
<dbReference type="PROSITE" id="PS51330">
    <property type="entry name" value="DHFR_2"/>
    <property type="match status" value="1"/>
</dbReference>
<dbReference type="GeneID" id="66983602"/>
<keyword evidence="11" id="KW-1185">Reference proteome</keyword>
<gene>
    <name evidence="10" type="primary">DFR1</name>
    <name evidence="10" type="ORF">ACHE_50442S</name>
</gene>
<evidence type="ECO:0000256" key="4">
    <source>
        <dbReference type="ARBA" id="ARBA00022563"/>
    </source>
</evidence>
<proteinExistence type="inferred from homology"/>
<protein>
    <recommendedName>
        <fullName evidence="3">Dihydrofolate reductase</fullName>
        <ecNumber evidence="2">1.5.1.3</ecNumber>
    </recommendedName>
</protein>
<dbReference type="AlphaFoldDB" id="A0A7R7VSD9"/>
<name>A0A7R7VSD9_ASPCH</name>
<dbReference type="PANTHER" id="PTHR48069:SF3">
    <property type="entry name" value="DIHYDROFOLATE REDUCTASE"/>
    <property type="match status" value="1"/>
</dbReference>
<evidence type="ECO:0000313" key="11">
    <source>
        <dbReference type="Proteomes" id="UP000637239"/>
    </source>
</evidence>
<feature type="compositionally biased region" description="Basic and acidic residues" evidence="8">
    <location>
        <begin position="115"/>
        <end position="128"/>
    </location>
</feature>
<dbReference type="GO" id="GO:0046452">
    <property type="term" value="P:dihydrofolate metabolic process"/>
    <property type="evidence" value="ECO:0007669"/>
    <property type="project" value="TreeGrafter"/>
</dbReference>
<evidence type="ECO:0000256" key="2">
    <source>
        <dbReference type="ARBA" id="ARBA00012856"/>
    </source>
</evidence>
<dbReference type="Proteomes" id="UP000637239">
    <property type="component" value="Chromosome 5"/>
</dbReference>
<evidence type="ECO:0000259" key="9">
    <source>
        <dbReference type="PROSITE" id="PS51330"/>
    </source>
</evidence>
<dbReference type="InterPro" id="IPR024072">
    <property type="entry name" value="DHFR-like_dom_sf"/>
</dbReference>
<dbReference type="InterPro" id="IPR001796">
    <property type="entry name" value="DHFR_dom"/>
</dbReference>
<evidence type="ECO:0000313" key="10">
    <source>
        <dbReference type="EMBL" id="BCR89244.1"/>
    </source>
</evidence>
<dbReference type="PANTHER" id="PTHR48069">
    <property type="entry name" value="DIHYDROFOLATE REDUCTASE"/>
    <property type="match status" value="1"/>
</dbReference>
<evidence type="ECO:0000256" key="8">
    <source>
        <dbReference type="SAM" id="MobiDB-lite"/>
    </source>
</evidence>
<dbReference type="PRINTS" id="PR00070">
    <property type="entry name" value="DHFR"/>
</dbReference>
<dbReference type="GO" id="GO:0046654">
    <property type="term" value="P:tetrahydrofolate biosynthetic process"/>
    <property type="evidence" value="ECO:0007669"/>
    <property type="project" value="UniProtKB-UniPathway"/>
</dbReference>
<dbReference type="InterPro" id="IPR012259">
    <property type="entry name" value="DHFR"/>
</dbReference>
<reference evidence="10" key="1">
    <citation type="submission" date="2021-01" db="EMBL/GenBank/DDBJ databases">
        <authorList>
            <consortium name="Aspergillus chevalieri M1 genome sequencing consortium"/>
            <person name="Kazuki M."/>
            <person name="Futagami T."/>
        </authorList>
    </citation>
    <scope>NUCLEOTIDE SEQUENCE</scope>
    <source>
        <strain evidence="10">M1</strain>
    </source>
</reference>
<dbReference type="GO" id="GO:0004146">
    <property type="term" value="F:dihydrofolate reductase activity"/>
    <property type="evidence" value="ECO:0007669"/>
    <property type="project" value="UniProtKB-EC"/>
</dbReference>
<dbReference type="PROSITE" id="PS00075">
    <property type="entry name" value="DHFR_1"/>
    <property type="match status" value="1"/>
</dbReference>
<dbReference type="InterPro" id="IPR017925">
    <property type="entry name" value="DHFR_CS"/>
</dbReference>
<dbReference type="SUPFAM" id="SSF53597">
    <property type="entry name" value="Dihydrofolate reductase-like"/>
    <property type="match status" value="1"/>
</dbReference>
<evidence type="ECO:0000256" key="6">
    <source>
        <dbReference type="ARBA" id="ARBA00023002"/>
    </source>
</evidence>
<accession>A0A7R7VSD9</accession>
<evidence type="ECO:0000256" key="7">
    <source>
        <dbReference type="RuleBase" id="RU004474"/>
    </source>
</evidence>
<feature type="domain" description="DHFR" evidence="9">
    <location>
        <begin position="14"/>
        <end position="265"/>
    </location>
</feature>
<dbReference type="Pfam" id="PF00186">
    <property type="entry name" value="DHFR_1"/>
    <property type="match status" value="1"/>
</dbReference>
<evidence type="ECO:0000256" key="5">
    <source>
        <dbReference type="ARBA" id="ARBA00022857"/>
    </source>
</evidence>
<keyword evidence="5" id="KW-0521">NADP</keyword>
<dbReference type="GO" id="GO:0050661">
    <property type="term" value="F:NADP binding"/>
    <property type="evidence" value="ECO:0007669"/>
    <property type="project" value="InterPro"/>
</dbReference>
<dbReference type="RefSeq" id="XP_043137766.1">
    <property type="nucleotide sequence ID" value="XM_043280159.1"/>
</dbReference>
<dbReference type="UniPathway" id="UPA00077">
    <property type="reaction ID" value="UER00158"/>
</dbReference>
<feature type="region of interest" description="Disordered" evidence="8">
    <location>
        <begin position="115"/>
        <end position="145"/>
    </location>
</feature>
<dbReference type="CDD" id="cd00209">
    <property type="entry name" value="DHFR"/>
    <property type="match status" value="1"/>
</dbReference>
<dbReference type="KEGG" id="ache:ACHE_50442S"/>
<reference evidence="10" key="2">
    <citation type="submission" date="2021-02" db="EMBL/GenBank/DDBJ databases">
        <title>Aspergillus chevalieri M1 genome sequence.</title>
        <authorList>
            <person name="Kadooka C."/>
            <person name="Mori K."/>
            <person name="Futagami T."/>
        </authorList>
    </citation>
    <scope>NUCLEOTIDE SEQUENCE</scope>
    <source>
        <strain evidence="10">M1</strain>
    </source>
</reference>
<keyword evidence="4" id="KW-0554">One-carbon metabolism</keyword>
<dbReference type="GO" id="GO:0006730">
    <property type="term" value="P:one-carbon metabolic process"/>
    <property type="evidence" value="ECO:0007669"/>
    <property type="project" value="UniProtKB-KW"/>
</dbReference>
<dbReference type="EMBL" id="AP024420">
    <property type="protein sequence ID" value="BCR89244.1"/>
    <property type="molecule type" value="Genomic_DNA"/>
</dbReference>
<dbReference type="GO" id="GO:0005739">
    <property type="term" value="C:mitochondrion"/>
    <property type="evidence" value="ECO:0007669"/>
    <property type="project" value="TreeGrafter"/>
</dbReference>
<comment type="pathway">
    <text evidence="1">Cofactor biosynthesis; tetrahydrofolate biosynthesis; 5,6,7,8-tetrahydrofolate from 7,8-dihydrofolate: step 1/1.</text>
</comment>
<sequence>MLKPKTKMPSLSTPLTLIVATTPIPHHPSSTSTQNAQPKLGIGLNGTLPWPRIKADMSFFARVTSRPPRPNTTNAVVMGRKTYESIPEKLRPLGKRVNVVVTRDVEGNAGRVRKELEGKRERDVKRAAEAQAQGKTGGAGTEGTTDAIVSESLEAAMRELESAYGAGEDSKLGNIYIIGGGEIYASTLRSGAGLNRKIRIVMTNVKRKGNEGYDCDTFFPVDDLSAESGWREASSQEVSEWVGENVDGEWRDEGEVVIQMVGYERV</sequence>
<dbReference type="GO" id="GO:0046655">
    <property type="term" value="P:folic acid metabolic process"/>
    <property type="evidence" value="ECO:0007669"/>
    <property type="project" value="TreeGrafter"/>
</dbReference>
<evidence type="ECO:0000256" key="3">
    <source>
        <dbReference type="ARBA" id="ARBA00018886"/>
    </source>
</evidence>
<evidence type="ECO:0000256" key="1">
    <source>
        <dbReference type="ARBA" id="ARBA00004903"/>
    </source>
</evidence>
<dbReference type="Gene3D" id="3.40.430.10">
    <property type="entry name" value="Dihydrofolate Reductase, subunit A"/>
    <property type="match status" value="1"/>
</dbReference>
<comment type="similarity">
    <text evidence="7">Belongs to the dihydrofolate reductase family.</text>
</comment>